<organism evidence="3 4">
    <name type="scientific">Magallana gigas</name>
    <name type="common">Pacific oyster</name>
    <name type="synonym">Crassostrea gigas</name>
    <dbReference type="NCBI Taxonomy" id="29159"/>
    <lineage>
        <taxon>Eukaryota</taxon>
        <taxon>Metazoa</taxon>
        <taxon>Spiralia</taxon>
        <taxon>Lophotrochozoa</taxon>
        <taxon>Mollusca</taxon>
        <taxon>Bivalvia</taxon>
        <taxon>Autobranchia</taxon>
        <taxon>Pteriomorphia</taxon>
        <taxon>Ostreida</taxon>
        <taxon>Ostreoidea</taxon>
        <taxon>Ostreidae</taxon>
        <taxon>Magallana</taxon>
    </lineage>
</organism>
<protein>
    <recommendedName>
        <fullName evidence="5">Coiled-coil domain-containing protein 73</fullName>
    </recommendedName>
</protein>
<feature type="region of interest" description="Disordered" evidence="2">
    <location>
        <begin position="544"/>
        <end position="573"/>
    </location>
</feature>
<feature type="region of interest" description="Disordered" evidence="2">
    <location>
        <begin position="667"/>
        <end position="706"/>
    </location>
</feature>
<evidence type="ECO:0000256" key="1">
    <source>
        <dbReference type="SAM" id="Coils"/>
    </source>
</evidence>
<feature type="region of interest" description="Disordered" evidence="2">
    <location>
        <begin position="355"/>
        <end position="385"/>
    </location>
</feature>
<accession>A0A8W8NAR7</accession>
<feature type="region of interest" description="Disordered" evidence="2">
    <location>
        <begin position="250"/>
        <end position="291"/>
    </location>
</feature>
<sequence length="847" mass="94775">MYQYQLTFYVQHAVRHNQALLYINEHQKCILNEEKHHVSSLQSQLLEVKSHLQKKPDETSLQQYQMEIASLNQKIERLKAEKESSSKEINECAAKYEKVSQLLQDTHKLLEHQIEIAEIHKKNASQQKTLIQQQQGELAEVKGELQEVTDKVTLQRDQHKAEAEEWRKKTSKIQDELIKIKEDLEEQKKRCADLEDLNTTWSNQNIQLTEQLQFTKEQLNKPRRDQILQTELCLMKMVDSESQVEVISTDSSVQTMSVPQRTNSTQTPAPELTVSKTQTNNPALANSSSQTERVEIQSVSVQAEIIKYNSKERLFCQSLSSANGSCKSVGQQSSVEVQALCSQSNAVSLSDSQTLQGSARQSDSQLSAVTSQSMQTEPDQLQNPNCQHTSEYIDLAKTEDVNQRETAQQLPENGTLGENQENITNRSQVIQSNAIRRQSFQLLENTTSDEDKSIDQVTPVSKGVVDDKTSLICDKSMSTETFKHHSEMETDNLTKELLQNQVTCTETSEASTVQIDVHPTPSLATPTDRDQVSCDGLVVSRQDANDPAIDSTVPNDPDKSCVSPRNPGGSRLKLSLSRPKTLLTTPYLKRKEEDDVGREACKLSRKQTSSTMEQLDIHLNSPMSDNQKDETDAELKEVKGILKGQGNISTRKQVTFGSPLHDIHQLSQTSVESVSHGDSDKDLFSDSDDNDTEDGPSKAQTQVSDKSLPATTLLIDGKRVESSNTLAFCVDDFLPDPSLSRTKTITEDFEYPEDCNLEIATKLNTFNNRELKGRISDTMVSEPSLTGRDTVSVDSGKDNVSVPKTMFSALEIPSAQEMMVSATTLSNQYKRTIDAILNKGKKLKTDQ</sequence>
<feature type="compositionally biased region" description="Basic and acidic residues" evidence="2">
    <location>
        <begin position="591"/>
        <end position="602"/>
    </location>
</feature>
<evidence type="ECO:0000313" key="4">
    <source>
        <dbReference type="Proteomes" id="UP000005408"/>
    </source>
</evidence>
<evidence type="ECO:0000313" key="3">
    <source>
        <dbReference type="EnsemblMetazoa" id="G5382.1:cds"/>
    </source>
</evidence>
<dbReference type="EnsemblMetazoa" id="G5382.1">
    <property type="protein sequence ID" value="G5382.1:cds"/>
    <property type="gene ID" value="G5382"/>
</dbReference>
<dbReference type="Proteomes" id="UP000005408">
    <property type="component" value="Unassembled WGS sequence"/>
</dbReference>
<evidence type="ECO:0008006" key="5">
    <source>
        <dbReference type="Google" id="ProtNLM"/>
    </source>
</evidence>
<feature type="compositionally biased region" description="Basic and acidic residues" evidence="2">
    <location>
        <begin position="675"/>
        <end position="684"/>
    </location>
</feature>
<feature type="coiled-coil region" evidence="1">
    <location>
        <begin position="61"/>
        <end position="204"/>
    </location>
</feature>
<dbReference type="AlphaFoldDB" id="A0A8W8NAR7"/>
<feature type="compositionally biased region" description="Acidic residues" evidence="2">
    <location>
        <begin position="685"/>
        <end position="694"/>
    </location>
</feature>
<keyword evidence="1" id="KW-0175">Coiled coil</keyword>
<name>A0A8W8NAR7_MAGGI</name>
<evidence type="ECO:0000256" key="2">
    <source>
        <dbReference type="SAM" id="MobiDB-lite"/>
    </source>
</evidence>
<feature type="region of interest" description="Disordered" evidence="2">
    <location>
        <begin position="591"/>
        <end position="633"/>
    </location>
</feature>
<proteinExistence type="predicted"/>
<keyword evidence="4" id="KW-1185">Reference proteome</keyword>
<reference evidence="3" key="1">
    <citation type="submission" date="2022-08" db="UniProtKB">
        <authorList>
            <consortium name="EnsemblMetazoa"/>
        </authorList>
    </citation>
    <scope>IDENTIFICATION</scope>
    <source>
        <strain evidence="3">05x7-T-G4-1.051#20</strain>
    </source>
</reference>